<dbReference type="Proteomes" id="UP000215902">
    <property type="component" value="Unassembled WGS sequence"/>
</dbReference>
<comment type="caution">
    <text evidence="3">The sequence shown here is derived from an EMBL/GenBank/DDBJ whole genome shotgun (WGS) entry which is preliminary data.</text>
</comment>
<reference evidence="3 4" key="1">
    <citation type="submission" date="2017-06" db="EMBL/GenBank/DDBJ databases">
        <title>A platform for efficient transgenesis in Macrostomum lignano, a flatworm model organism for stem cell research.</title>
        <authorList>
            <person name="Berezikov E."/>
        </authorList>
    </citation>
    <scope>NUCLEOTIDE SEQUENCE [LARGE SCALE GENOMIC DNA]</scope>
    <source>
        <strain evidence="3">DV1</strain>
        <tissue evidence="3">Whole organism</tissue>
    </source>
</reference>
<feature type="region of interest" description="Disordered" evidence="2">
    <location>
        <begin position="349"/>
        <end position="370"/>
    </location>
</feature>
<feature type="region of interest" description="Disordered" evidence="2">
    <location>
        <begin position="1"/>
        <end position="23"/>
    </location>
</feature>
<dbReference type="EMBL" id="NIVC01000808">
    <property type="protein sequence ID" value="PAA76622.1"/>
    <property type="molecule type" value="Genomic_DNA"/>
</dbReference>
<keyword evidence="4" id="KW-1185">Reference proteome</keyword>
<feature type="coiled-coil region" evidence="1">
    <location>
        <begin position="184"/>
        <end position="305"/>
    </location>
</feature>
<feature type="region of interest" description="Disordered" evidence="2">
    <location>
        <begin position="308"/>
        <end position="330"/>
    </location>
</feature>
<keyword evidence="1" id="KW-0175">Coiled coil</keyword>
<feature type="region of interest" description="Disordered" evidence="2">
    <location>
        <begin position="65"/>
        <end position="90"/>
    </location>
</feature>
<evidence type="ECO:0000313" key="3">
    <source>
        <dbReference type="EMBL" id="PAA76622.1"/>
    </source>
</evidence>
<dbReference type="AlphaFoldDB" id="A0A267FUH9"/>
<accession>A0A267FUH9</accession>
<feature type="compositionally biased region" description="Low complexity" evidence="2">
    <location>
        <begin position="311"/>
        <end position="326"/>
    </location>
</feature>
<protein>
    <submittedName>
        <fullName evidence="3">Uncharacterized protein</fullName>
    </submittedName>
</protein>
<organism evidence="3 4">
    <name type="scientific">Macrostomum lignano</name>
    <dbReference type="NCBI Taxonomy" id="282301"/>
    <lineage>
        <taxon>Eukaryota</taxon>
        <taxon>Metazoa</taxon>
        <taxon>Spiralia</taxon>
        <taxon>Lophotrochozoa</taxon>
        <taxon>Platyhelminthes</taxon>
        <taxon>Rhabditophora</taxon>
        <taxon>Macrostomorpha</taxon>
        <taxon>Macrostomida</taxon>
        <taxon>Macrostomidae</taxon>
        <taxon>Macrostomum</taxon>
    </lineage>
</organism>
<name>A0A267FUH9_9PLAT</name>
<evidence type="ECO:0000256" key="2">
    <source>
        <dbReference type="SAM" id="MobiDB-lite"/>
    </source>
</evidence>
<proteinExistence type="predicted"/>
<feature type="compositionally biased region" description="Polar residues" evidence="2">
    <location>
        <begin position="361"/>
        <end position="370"/>
    </location>
</feature>
<sequence>MQNCYNTDARGGRRPAAEAAAASDIDERLTRRHLETLEFAQEIVRQNRELKAAVQTLEEQLLAATKTEEAAGGGAQHKSSQQMEDETQQRLKEMQDLCNQRVDEVAKRLAEQHEREVAALLHDRAEAERTWYSARQQEQAELLKLQTALRDRDELVAQLEARVGQKAEALTAEAERATSLEAAVAAAVKERDAARRSLTAAEERRREEEAAQHELSAERQKCAELRLRLDQLARDRDADSQAEAERQRQLEDCQRELEELRQRAERLELRLADSERRLAEARAQESRLAAENAALEAEIEALRLAAKRQKQPAPLAQAPKQQAATARESGDANFREFVAVKREVAALREENERLRGHLRTAGSTGKKTRD</sequence>
<dbReference type="OrthoDB" id="10058798at2759"/>
<evidence type="ECO:0000313" key="4">
    <source>
        <dbReference type="Proteomes" id="UP000215902"/>
    </source>
</evidence>
<evidence type="ECO:0000256" key="1">
    <source>
        <dbReference type="SAM" id="Coils"/>
    </source>
</evidence>
<gene>
    <name evidence="3" type="ORF">BOX15_Mlig001446g1</name>
</gene>